<protein>
    <submittedName>
        <fullName evidence="2">Uncharacterized protein</fullName>
    </submittedName>
</protein>
<dbReference type="EMBL" id="DSRP01000622">
    <property type="protein sequence ID" value="HGG93068.1"/>
    <property type="molecule type" value="Genomic_DNA"/>
</dbReference>
<feature type="compositionally biased region" description="Basic and acidic residues" evidence="1">
    <location>
        <begin position="64"/>
        <end position="82"/>
    </location>
</feature>
<reference evidence="2" key="1">
    <citation type="journal article" date="2020" name="mSystems">
        <title>Genome- and Community-Level Interaction Insights into Carbon Utilization and Element Cycling Functions of Hydrothermarchaeota in Hydrothermal Sediment.</title>
        <authorList>
            <person name="Zhou Z."/>
            <person name="Liu Y."/>
            <person name="Xu W."/>
            <person name="Pan J."/>
            <person name="Luo Z.H."/>
            <person name="Li M."/>
        </authorList>
    </citation>
    <scope>NUCLEOTIDE SEQUENCE [LARGE SCALE GENOMIC DNA]</scope>
    <source>
        <strain evidence="2">SpSt-413</strain>
    </source>
</reference>
<name>A0A7C4EIV7_9BACT</name>
<evidence type="ECO:0000256" key="1">
    <source>
        <dbReference type="SAM" id="MobiDB-lite"/>
    </source>
</evidence>
<feature type="region of interest" description="Disordered" evidence="1">
    <location>
        <begin position="61"/>
        <end position="82"/>
    </location>
</feature>
<evidence type="ECO:0000313" key="2">
    <source>
        <dbReference type="EMBL" id="HGG93068.1"/>
    </source>
</evidence>
<dbReference type="AlphaFoldDB" id="A0A7C4EIV7"/>
<gene>
    <name evidence="2" type="ORF">ENR59_08995</name>
</gene>
<proteinExistence type="predicted"/>
<accession>A0A7C4EIV7</accession>
<sequence length="82" mass="9305">MRLIRQSLSTERPQAAPVQEQSQVAELAAGLDLNMQDIPRAAPRYTPEDLEDIRGSLLSGIKQRNKEKSNAYSEFEKLHRGR</sequence>
<comment type="caution">
    <text evidence="2">The sequence shown here is derived from an EMBL/GenBank/DDBJ whole genome shotgun (WGS) entry which is preliminary data.</text>
</comment>
<organism evidence="2">
    <name type="scientific">Fundidesulfovibrio putealis</name>
    <dbReference type="NCBI Taxonomy" id="270496"/>
    <lineage>
        <taxon>Bacteria</taxon>
        <taxon>Pseudomonadati</taxon>
        <taxon>Thermodesulfobacteriota</taxon>
        <taxon>Desulfovibrionia</taxon>
        <taxon>Desulfovibrionales</taxon>
        <taxon>Desulfovibrionaceae</taxon>
        <taxon>Fundidesulfovibrio</taxon>
    </lineage>
</organism>